<evidence type="ECO:0000313" key="2">
    <source>
        <dbReference type="Proteomes" id="UP000256779"/>
    </source>
</evidence>
<dbReference type="EMBL" id="QREG01000033">
    <property type="protein sequence ID" value="RED92063.1"/>
    <property type="molecule type" value="Genomic_DNA"/>
</dbReference>
<comment type="caution">
    <text evidence="1">The sequence shown here is derived from an EMBL/GenBank/DDBJ whole genome shotgun (WGS) entry which is preliminary data.</text>
</comment>
<organism evidence="1 2">
    <name type="scientific">Marinoscillum furvescens DSM 4134</name>
    <dbReference type="NCBI Taxonomy" id="1122208"/>
    <lineage>
        <taxon>Bacteria</taxon>
        <taxon>Pseudomonadati</taxon>
        <taxon>Bacteroidota</taxon>
        <taxon>Cytophagia</taxon>
        <taxon>Cytophagales</taxon>
        <taxon>Reichenbachiellaceae</taxon>
        <taxon>Marinoscillum</taxon>
    </lineage>
</organism>
<keyword evidence="2" id="KW-1185">Reference proteome</keyword>
<proteinExistence type="predicted"/>
<dbReference type="AlphaFoldDB" id="A0A3D9KW29"/>
<dbReference type="RefSeq" id="WP_115870357.1">
    <property type="nucleotide sequence ID" value="NZ_QREG01000033.1"/>
</dbReference>
<accession>A0A3D9KW29</accession>
<protein>
    <submittedName>
        <fullName evidence="1">Uncharacterized protein</fullName>
    </submittedName>
</protein>
<dbReference type="OrthoDB" id="976741at2"/>
<name>A0A3D9KW29_MARFU</name>
<reference evidence="1 2" key="1">
    <citation type="submission" date="2018-07" db="EMBL/GenBank/DDBJ databases">
        <title>Genomic Encyclopedia of Type Strains, Phase IV (KMG-IV): sequencing the most valuable type-strain genomes for metagenomic binning, comparative biology and taxonomic classification.</title>
        <authorList>
            <person name="Goeker M."/>
        </authorList>
    </citation>
    <scope>NUCLEOTIDE SEQUENCE [LARGE SCALE GENOMIC DNA]</scope>
    <source>
        <strain evidence="1 2">DSM 4134</strain>
    </source>
</reference>
<sequence>MRRLAGLVMVLGFYASVGQGLTDDMKATEEQLYASTKQINQFFRRFNGEEDDRGDRYYEGDKKYRDSGLRRKYLPMLFDEEAGSSEDVRKDFVKQLTDRKTPVFLDFHRDDWVAEVNAQFRFKGQDVTALLYMKLQAQGQGYEWVIDDVSFEPFKTFFEKDTSDQKQFIHPMSHELEFMTLRKAFANNEYPEQYTPRSYEPDYLTLFLYEMKRGNLKFKTVKNVRFHFFDIGGWYFELANFNRPGYNTGWLISNLMKIQNDQQLALLKAYVYDKN</sequence>
<evidence type="ECO:0000313" key="1">
    <source>
        <dbReference type="EMBL" id="RED92063.1"/>
    </source>
</evidence>
<dbReference type="Proteomes" id="UP000256779">
    <property type="component" value="Unassembled WGS sequence"/>
</dbReference>
<gene>
    <name evidence="1" type="ORF">C7460_13332</name>
</gene>